<protein>
    <submittedName>
        <fullName evidence="6">Sugar ABC transporter substrate-binding protein</fullName>
    </submittedName>
</protein>
<dbReference type="SUPFAM" id="SSF53850">
    <property type="entry name" value="Periplasmic binding protein-like II"/>
    <property type="match status" value="1"/>
</dbReference>
<dbReference type="InterPro" id="IPR050490">
    <property type="entry name" value="Bact_solute-bd_prot1"/>
</dbReference>
<keyword evidence="3" id="KW-0813">Transport</keyword>
<reference evidence="6 7" key="1">
    <citation type="submission" date="2023-11" db="EMBL/GenBank/DDBJ databases">
        <title>Genome sequence of Microbacterium rhizosphaerae KACC 19337.</title>
        <authorList>
            <person name="Choi H."/>
            <person name="Kim S."/>
            <person name="Kim Y."/>
            <person name="Kwon S.-W."/>
            <person name="Heo J."/>
        </authorList>
    </citation>
    <scope>NUCLEOTIDE SEQUENCE [LARGE SCALE GENOMIC DNA]</scope>
    <source>
        <strain evidence="6 7">KACC 19337</strain>
    </source>
</reference>
<dbReference type="Proteomes" id="UP001323798">
    <property type="component" value="Chromosome"/>
</dbReference>
<dbReference type="PANTHER" id="PTHR43649">
    <property type="entry name" value="ARABINOSE-BINDING PROTEIN-RELATED"/>
    <property type="match status" value="1"/>
</dbReference>
<accession>A0ABZ0SRQ1</accession>
<dbReference type="Gene3D" id="3.40.190.10">
    <property type="entry name" value="Periplasmic binding protein-like II"/>
    <property type="match status" value="1"/>
</dbReference>
<dbReference type="PANTHER" id="PTHR43649:SF31">
    <property type="entry name" value="SN-GLYCEROL-3-PHOSPHATE-BINDING PERIPLASMIC PROTEIN UGPB"/>
    <property type="match status" value="1"/>
</dbReference>
<evidence type="ECO:0000313" key="7">
    <source>
        <dbReference type="Proteomes" id="UP001323798"/>
    </source>
</evidence>
<feature type="signal peptide" evidence="5">
    <location>
        <begin position="1"/>
        <end position="22"/>
    </location>
</feature>
<comment type="similarity">
    <text evidence="2">Belongs to the bacterial solute-binding protein 1 family.</text>
</comment>
<evidence type="ECO:0000256" key="1">
    <source>
        <dbReference type="ARBA" id="ARBA00004196"/>
    </source>
</evidence>
<organism evidence="6 7">
    <name type="scientific">Microbacterium rhizosphaerae</name>
    <dbReference type="NCBI Taxonomy" id="1678237"/>
    <lineage>
        <taxon>Bacteria</taxon>
        <taxon>Bacillati</taxon>
        <taxon>Actinomycetota</taxon>
        <taxon>Actinomycetes</taxon>
        <taxon>Micrococcales</taxon>
        <taxon>Microbacteriaceae</taxon>
        <taxon>Microbacterium</taxon>
    </lineage>
</organism>
<dbReference type="PROSITE" id="PS51257">
    <property type="entry name" value="PROKAR_LIPOPROTEIN"/>
    <property type="match status" value="1"/>
</dbReference>
<dbReference type="EMBL" id="CP139368">
    <property type="protein sequence ID" value="WPR90951.1"/>
    <property type="molecule type" value="Genomic_DNA"/>
</dbReference>
<name>A0ABZ0SRQ1_9MICO</name>
<comment type="subcellular location">
    <subcellularLocation>
        <location evidence="1">Cell envelope</location>
    </subcellularLocation>
</comment>
<gene>
    <name evidence="6" type="ORF">SM116_06565</name>
</gene>
<feature type="chain" id="PRO_5045269740" evidence="5">
    <location>
        <begin position="23"/>
        <end position="459"/>
    </location>
</feature>
<evidence type="ECO:0000256" key="5">
    <source>
        <dbReference type="SAM" id="SignalP"/>
    </source>
</evidence>
<proteinExistence type="inferred from homology"/>
<dbReference type="InterPro" id="IPR006059">
    <property type="entry name" value="SBP"/>
</dbReference>
<dbReference type="CDD" id="cd13585">
    <property type="entry name" value="PBP2_TMBP_like"/>
    <property type="match status" value="1"/>
</dbReference>
<keyword evidence="7" id="KW-1185">Reference proteome</keyword>
<sequence length="459" mass="48803">MSRTTKITAVVAGIAAVGVALAGCSGASGSSDNAALTTKNASGTVSYWLWDNNQQPAYQACADAFHQANPKIDVKITQYSWGDYWTKLTTGFASGTAPDVFTDHISQYPQFVKDKQLVPLDSLVTDDKIDLTQYQPGLADLWVSKDGHRYGLPKDFDTTAYFYNKTMADAAGVTPAQLGSLTWNPNDGGTLEKVAAHLSVDQNGKRGDEPGFDPAHVKVYGLGLDGGSGGYVGQTQWAPYALSLGSWKYMNKDTWGTAFNFNDPKFQKMITWFSGMIKKGYMPSVAAVTNQDSVSLLAAGKYGMLLQGDWVTSSASGQMGAKLGLAPTPVGPSGKRASMFNGLGDSIWVGSKNKPAAAKWVEYLASPACQDIIASKAIVFPAIKEATDKAQAAFTAKGLDMSAFLVHIKDGTTALYPLSENAAKITTIMQPAMDSVFSFTSPASSLTDANTQVDALFAQ</sequence>
<evidence type="ECO:0000256" key="2">
    <source>
        <dbReference type="ARBA" id="ARBA00008520"/>
    </source>
</evidence>
<keyword evidence="4 5" id="KW-0732">Signal</keyword>
<evidence type="ECO:0000256" key="3">
    <source>
        <dbReference type="ARBA" id="ARBA00022448"/>
    </source>
</evidence>
<evidence type="ECO:0000256" key="4">
    <source>
        <dbReference type="ARBA" id="ARBA00022729"/>
    </source>
</evidence>
<dbReference type="Pfam" id="PF13416">
    <property type="entry name" value="SBP_bac_8"/>
    <property type="match status" value="1"/>
</dbReference>
<dbReference type="RefSeq" id="WP_320943654.1">
    <property type="nucleotide sequence ID" value="NZ_BAABEU010000004.1"/>
</dbReference>
<evidence type="ECO:0000313" key="6">
    <source>
        <dbReference type="EMBL" id="WPR90951.1"/>
    </source>
</evidence>